<comment type="subcellular location">
    <subcellularLocation>
        <location evidence="6">Cytoplasm</location>
    </subcellularLocation>
</comment>
<dbReference type="FunFam" id="3.30.420.10:FF:000003">
    <property type="entry name" value="Oligoribonuclease"/>
    <property type="match status" value="1"/>
</dbReference>
<keyword evidence="4 6" id="KW-0269">Exonuclease</keyword>
<dbReference type="InterPro" id="IPR012337">
    <property type="entry name" value="RNaseH-like_sf"/>
</dbReference>
<evidence type="ECO:0000256" key="2">
    <source>
        <dbReference type="ARBA" id="ARBA00022722"/>
    </source>
</evidence>
<dbReference type="SMART" id="SM00479">
    <property type="entry name" value="EXOIII"/>
    <property type="match status" value="1"/>
</dbReference>
<keyword evidence="2 6" id="KW-0540">Nuclease</keyword>
<keyword evidence="3 6" id="KW-0378">Hydrolase</keyword>
<evidence type="ECO:0000256" key="6">
    <source>
        <dbReference type="HAMAP-Rule" id="MF_00045"/>
    </source>
</evidence>
<comment type="similarity">
    <text evidence="1 6">Belongs to the oligoribonuclease family.</text>
</comment>
<dbReference type="NCBIfam" id="NF003765">
    <property type="entry name" value="PRK05359.1"/>
    <property type="match status" value="1"/>
</dbReference>
<dbReference type="InterPro" id="IPR022894">
    <property type="entry name" value="Oligoribonuclease"/>
</dbReference>
<evidence type="ECO:0000313" key="9">
    <source>
        <dbReference type="Proteomes" id="UP000650524"/>
    </source>
</evidence>
<evidence type="ECO:0000256" key="3">
    <source>
        <dbReference type="ARBA" id="ARBA00022801"/>
    </source>
</evidence>
<proteinExistence type="inferred from homology"/>
<dbReference type="EC" id="3.1.-.-" evidence="6"/>
<dbReference type="InterPro" id="IPR013520">
    <property type="entry name" value="Ribonucl_H"/>
</dbReference>
<gene>
    <name evidence="6 8" type="primary">orn</name>
    <name evidence="8" type="ORF">H8E19_11720</name>
</gene>
<evidence type="ECO:0000256" key="1">
    <source>
        <dbReference type="ARBA" id="ARBA00009921"/>
    </source>
</evidence>
<organism evidence="8 9">
    <name type="scientific">Candidatus Desulfacyla euxinica</name>
    <dbReference type="NCBI Taxonomy" id="2841693"/>
    <lineage>
        <taxon>Bacteria</taxon>
        <taxon>Deltaproteobacteria</taxon>
        <taxon>Candidatus Desulfacyla</taxon>
    </lineage>
</organism>
<dbReference type="GO" id="GO:0005737">
    <property type="term" value="C:cytoplasm"/>
    <property type="evidence" value="ECO:0007669"/>
    <property type="project" value="UniProtKB-SubCell"/>
</dbReference>
<dbReference type="CDD" id="cd06135">
    <property type="entry name" value="Orn"/>
    <property type="match status" value="1"/>
</dbReference>
<evidence type="ECO:0000313" key="8">
    <source>
        <dbReference type="EMBL" id="MBC8178063.1"/>
    </source>
</evidence>
<feature type="domain" description="Exonuclease" evidence="7">
    <location>
        <begin position="4"/>
        <end position="176"/>
    </location>
</feature>
<dbReference type="AlphaFoldDB" id="A0A8J6N0Q2"/>
<comment type="caution">
    <text evidence="8">The sequence shown here is derived from an EMBL/GenBank/DDBJ whole genome shotgun (WGS) entry which is preliminary data.</text>
</comment>
<dbReference type="InterPro" id="IPR036397">
    <property type="entry name" value="RNaseH_sf"/>
</dbReference>
<dbReference type="PANTHER" id="PTHR11046">
    <property type="entry name" value="OLIGORIBONUCLEASE, MITOCHONDRIAL"/>
    <property type="match status" value="1"/>
</dbReference>
<dbReference type="HAMAP" id="MF_00045">
    <property type="entry name" value="Oligoribonuclease"/>
    <property type="match status" value="1"/>
</dbReference>
<dbReference type="Pfam" id="PF00929">
    <property type="entry name" value="RNase_T"/>
    <property type="match status" value="1"/>
</dbReference>
<dbReference type="SUPFAM" id="SSF53098">
    <property type="entry name" value="Ribonuclease H-like"/>
    <property type="match status" value="1"/>
</dbReference>
<dbReference type="GO" id="GO:0000175">
    <property type="term" value="F:3'-5'-RNA exonuclease activity"/>
    <property type="evidence" value="ECO:0007669"/>
    <property type="project" value="InterPro"/>
</dbReference>
<keyword evidence="6" id="KW-0963">Cytoplasm</keyword>
<comment type="function">
    <text evidence="6">3'-to-5' exoribonuclease specific for small oligoribonucleotides.</text>
</comment>
<sequence length="180" mass="20978">MKSDLVWIDLEMTGLDPEKEVILEIATIMTDDRLEVVAEGPNISINYPDEILENMDEWNSTHHKASGLLERVNTSTHDCRMAEKETLEFISGYCKKGEPLLCGNSVWQDRRFLIKHMPDLEEFFHYRIIDVSSIKELVKRWYPSLPPYEKKNAHLALSDIKESISELKYYREKVFLPSTG</sequence>
<dbReference type="GO" id="GO:0003676">
    <property type="term" value="F:nucleic acid binding"/>
    <property type="evidence" value="ECO:0007669"/>
    <property type="project" value="InterPro"/>
</dbReference>
<accession>A0A8J6N0Q2</accession>
<dbReference type="EMBL" id="JACNJD010000253">
    <property type="protein sequence ID" value="MBC8178063.1"/>
    <property type="molecule type" value="Genomic_DNA"/>
</dbReference>
<name>A0A8J6N0Q2_9DELT</name>
<evidence type="ECO:0000256" key="4">
    <source>
        <dbReference type="ARBA" id="ARBA00022839"/>
    </source>
</evidence>
<protein>
    <recommendedName>
        <fullName evidence="5 6">Oligoribonuclease</fullName>
        <ecNumber evidence="6">3.1.-.-</ecNumber>
    </recommendedName>
</protein>
<dbReference type="Gene3D" id="3.30.420.10">
    <property type="entry name" value="Ribonuclease H-like superfamily/Ribonuclease H"/>
    <property type="match status" value="1"/>
</dbReference>
<reference evidence="8 9" key="1">
    <citation type="submission" date="2020-08" db="EMBL/GenBank/DDBJ databases">
        <title>Bridging the membrane lipid divide: bacteria of the FCB group superphylum have the potential to synthesize archaeal ether lipids.</title>
        <authorList>
            <person name="Villanueva L."/>
            <person name="Von Meijenfeldt F.A.B."/>
            <person name="Westbye A.B."/>
            <person name="Yadav S."/>
            <person name="Hopmans E.C."/>
            <person name="Dutilh B.E."/>
            <person name="Sinninghe Damste J.S."/>
        </authorList>
    </citation>
    <scope>NUCLEOTIDE SEQUENCE [LARGE SCALE GENOMIC DNA]</scope>
    <source>
        <strain evidence="8">NIOZ-UU27</strain>
    </source>
</reference>
<evidence type="ECO:0000256" key="5">
    <source>
        <dbReference type="ARBA" id="ARBA00070964"/>
    </source>
</evidence>
<evidence type="ECO:0000259" key="7">
    <source>
        <dbReference type="SMART" id="SM00479"/>
    </source>
</evidence>
<dbReference type="Proteomes" id="UP000650524">
    <property type="component" value="Unassembled WGS sequence"/>
</dbReference>
<dbReference type="PANTHER" id="PTHR11046:SF0">
    <property type="entry name" value="OLIGORIBONUCLEASE, MITOCHONDRIAL"/>
    <property type="match status" value="1"/>
</dbReference>
<feature type="active site" evidence="6">
    <location>
        <position position="126"/>
    </location>
</feature>